<keyword evidence="8" id="KW-0187">Copper transport</keyword>
<evidence type="ECO:0000256" key="4">
    <source>
        <dbReference type="ARBA" id="ARBA00022692"/>
    </source>
</evidence>
<dbReference type="FunFam" id="2.70.150.10:FF:000002">
    <property type="entry name" value="Copper-transporting ATPase 1, putative"/>
    <property type="match status" value="1"/>
</dbReference>
<feature type="transmembrane region" description="Helical" evidence="18">
    <location>
        <begin position="759"/>
        <end position="778"/>
    </location>
</feature>
<feature type="transmembrane region" description="Helical" evidence="18">
    <location>
        <begin position="163"/>
        <end position="183"/>
    </location>
</feature>
<evidence type="ECO:0000256" key="15">
    <source>
        <dbReference type="ARBA" id="ARBA00023136"/>
    </source>
</evidence>
<dbReference type="InterPro" id="IPR001757">
    <property type="entry name" value="P_typ_ATPase"/>
</dbReference>
<evidence type="ECO:0000259" key="19">
    <source>
        <dbReference type="PROSITE" id="PS50846"/>
    </source>
</evidence>
<keyword evidence="4 18" id="KW-0812">Transmembrane</keyword>
<protein>
    <recommendedName>
        <fullName evidence="16">P-type Cu(2+) transporter</fullName>
        <ecNumber evidence="16">7.2.2.9</ecNumber>
    </recommendedName>
</protein>
<evidence type="ECO:0000313" key="21">
    <source>
        <dbReference type="Proteomes" id="UP000627715"/>
    </source>
</evidence>
<evidence type="ECO:0000256" key="8">
    <source>
        <dbReference type="ARBA" id="ARBA00022796"/>
    </source>
</evidence>
<dbReference type="PROSITE" id="PS01047">
    <property type="entry name" value="HMA_1"/>
    <property type="match status" value="1"/>
</dbReference>
<dbReference type="GO" id="GO:0055070">
    <property type="term" value="P:copper ion homeostasis"/>
    <property type="evidence" value="ECO:0007669"/>
    <property type="project" value="TreeGrafter"/>
</dbReference>
<dbReference type="Pfam" id="PF00122">
    <property type="entry name" value="E1-E2_ATPase"/>
    <property type="match status" value="1"/>
</dbReference>
<feature type="transmembrane region" description="Helical" evidence="18">
    <location>
        <begin position="784"/>
        <end position="806"/>
    </location>
</feature>
<keyword evidence="12 18" id="KW-1133">Transmembrane helix</keyword>
<dbReference type="FunFam" id="3.30.70.100:FF:000005">
    <property type="entry name" value="Copper-exporting P-type ATPase A"/>
    <property type="match status" value="1"/>
</dbReference>
<dbReference type="InterPro" id="IPR017969">
    <property type="entry name" value="Heavy-metal-associated_CS"/>
</dbReference>
<comment type="catalytic activity">
    <reaction evidence="17">
        <text>Cu(2+)(in) + ATP + H2O = Cu(2+)(out) + ADP + phosphate + H(+)</text>
        <dbReference type="Rhea" id="RHEA:10376"/>
        <dbReference type="ChEBI" id="CHEBI:15377"/>
        <dbReference type="ChEBI" id="CHEBI:15378"/>
        <dbReference type="ChEBI" id="CHEBI:29036"/>
        <dbReference type="ChEBI" id="CHEBI:30616"/>
        <dbReference type="ChEBI" id="CHEBI:43474"/>
        <dbReference type="ChEBI" id="CHEBI:456216"/>
        <dbReference type="EC" id="7.2.2.9"/>
    </reaction>
</comment>
<dbReference type="InterPro" id="IPR059000">
    <property type="entry name" value="ATPase_P-type_domA"/>
</dbReference>
<dbReference type="InterPro" id="IPR036163">
    <property type="entry name" value="HMA_dom_sf"/>
</dbReference>
<evidence type="ECO:0000256" key="16">
    <source>
        <dbReference type="ARBA" id="ARBA00038904"/>
    </source>
</evidence>
<keyword evidence="10" id="KW-0460">Magnesium</keyword>
<dbReference type="PANTHER" id="PTHR43520">
    <property type="entry name" value="ATP7, ISOFORM B"/>
    <property type="match status" value="1"/>
</dbReference>
<dbReference type="InterPro" id="IPR006122">
    <property type="entry name" value="HMA_Cu_ion-bd"/>
</dbReference>
<feature type="transmembrane region" description="Helical" evidence="18">
    <location>
        <begin position="417"/>
        <end position="438"/>
    </location>
</feature>
<evidence type="ECO:0000256" key="2">
    <source>
        <dbReference type="ARBA" id="ARBA00006024"/>
    </source>
</evidence>
<keyword evidence="18" id="KW-1003">Cell membrane</keyword>
<comment type="caution">
    <text evidence="20">The sequence shown here is derived from an EMBL/GenBank/DDBJ whole genome shotgun (WGS) entry which is preliminary data.</text>
</comment>
<dbReference type="InterPro" id="IPR008250">
    <property type="entry name" value="ATPase_P-typ_transduc_dom_A_sf"/>
</dbReference>
<dbReference type="InterPro" id="IPR006121">
    <property type="entry name" value="HMA_dom"/>
</dbReference>
<evidence type="ECO:0000256" key="7">
    <source>
        <dbReference type="ARBA" id="ARBA00022741"/>
    </source>
</evidence>
<dbReference type="GO" id="GO:0005524">
    <property type="term" value="F:ATP binding"/>
    <property type="evidence" value="ECO:0007669"/>
    <property type="project" value="UniProtKB-UniRule"/>
</dbReference>
<keyword evidence="21" id="KW-1185">Reference proteome</keyword>
<dbReference type="Gene3D" id="3.30.70.100">
    <property type="match status" value="2"/>
</dbReference>
<keyword evidence="7 18" id="KW-0547">Nucleotide-binding</keyword>
<dbReference type="GO" id="GO:0005886">
    <property type="term" value="C:plasma membrane"/>
    <property type="evidence" value="ECO:0007669"/>
    <property type="project" value="UniProtKB-SubCell"/>
</dbReference>
<evidence type="ECO:0000256" key="9">
    <source>
        <dbReference type="ARBA" id="ARBA00022840"/>
    </source>
</evidence>
<evidence type="ECO:0000256" key="5">
    <source>
        <dbReference type="ARBA" id="ARBA00022723"/>
    </source>
</evidence>
<dbReference type="Gene3D" id="3.40.1110.10">
    <property type="entry name" value="Calcium-transporting ATPase, cytoplasmic domain N"/>
    <property type="match status" value="1"/>
</dbReference>
<feature type="transmembrane region" description="Helical" evidence="18">
    <location>
        <begin position="264"/>
        <end position="283"/>
    </location>
</feature>
<dbReference type="OrthoDB" id="9814270at2"/>
<dbReference type="CDD" id="cd00371">
    <property type="entry name" value="HMA"/>
    <property type="match status" value="2"/>
</dbReference>
<dbReference type="Gene3D" id="2.70.150.10">
    <property type="entry name" value="Calcium-transporting ATPase, cytoplasmic transduction domain A"/>
    <property type="match status" value="1"/>
</dbReference>
<dbReference type="Pfam" id="PF00702">
    <property type="entry name" value="Hydrolase"/>
    <property type="match status" value="1"/>
</dbReference>
<proteinExistence type="inferred from homology"/>
<keyword evidence="9 18" id="KW-0067">ATP-binding</keyword>
<evidence type="ECO:0000256" key="10">
    <source>
        <dbReference type="ARBA" id="ARBA00022842"/>
    </source>
</evidence>
<dbReference type="NCBIfam" id="TIGR01511">
    <property type="entry name" value="ATPase-IB1_Cu"/>
    <property type="match status" value="1"/>
</dbReference>
<dbReference type="CDD" id="cd02094">
    <property type="entry name" value="P-type_ATPase_Cu-like"/>
    <property type="match status" value="1"/>
</dbReference>
<dbReference type="InterPro" id="IPR023299">
    <property type="entry name" value="ATPase_P-typ_cyto_dom_N"/>
</dbReference>
<evidence type="ECO:0000256" key="3">
    <source>
        <dbReference type="ARBA" id="ARBA00022448"/>
    </source>
</evidence>
<dbReference type="InterPro" id="IPR027256">
    <property type="entry name" value="P-typ_ATPase_IB"/>
</dbReference>
<reference evidence="20" key="1">
    <citation type="journal article" date="2014" name="Int. J. Syst. Evol. Microbiol.">
        <title>Complete genome sequence of Corynebacterium casei LMG S-19264T (=DSM 44701T), isolated from a smear-ripened cheese.</title>
        <authorList>
            <consortium name="US DOE Joint Genome Institute (JGI-PGF)"/>
            <person name="Walter F."/>
            <person name="Albersmeier A."/>
            <person name="Kalinowski J."/>
            <person name="Ruckert C."/>
        </authorList>
    </citation>
    <scope>NUCLEOTIDE SEQUENCE</scope>
    <source>
        <strain evidence="20">CGMCC 1.15425</strain>
    </source>
</reference>
<comment type="subcellular location">
    <subcellularLocation>
        <location evidence="18">Cell membrane</location>
    </subcellularLocation>
    <subcellularLocation>
        <location evidence="1">Endomembrane system</location>
        <topology evidence="1">Multi-pass membrane protein</topology>
    </subcellularLocation>
</comment>
<dbReference type="SUPFAM" id="SSF81665">
    <property type="entry name" value="Calcium ATPase, transmembrane domain M"/>
    <property type="match status" value="1"/>
</dbReference>
<dbReference type="InterPro" id="IPR044492">
    <property type="entry name" value="P_typ_ATPase_HD_dom"/>
</dbReference>
<sequence length="815" mass="85811">MSQDVRIPVQGMHCASCVSRAEKALAAVDGFSHVAVNLASETASFQSELSSAATLSNAQQALSEAGLAIPTQTLRLEIEGMHCASCVNRVQSALESLDSVVSAQVNLATESATVELLAKAPDTQSLIKAIAGQGYQAHIKRSEQNSPGPDRREEEQRALRRDLLVAAILTLPIFIAEMGGHLYPPLHHWILQQLDQSAYWTVQFALASVVLFIPGWRFLKIGLPLLVRGSPDMNSLVALGALAAWSYSTIATFAGQLLPESSRFVYFEASAVIVTLILAGRWLEARAKGRTGDAIRHLMSLQARQARVKQGEDYLDIDIAEVQSDDQVLIRPGEKIPVDGVIIEGSSYVDESMMTGEPEPAARGEGDKVVGGTVNQSGSLLIRATDVGDDSVLAGIIRLVEDAQSTSLPVQALVDKVTAVFVPVVMSIAVLTFVIWFWSGPSLAMAMVNAVAVLIIACPCAMGLATPTSIMVGMGRAAELGVLFRKGQALQQLREVQVVALDKTGTVTIGKPALQSLIPISSDDKSSLLGIAAAVEQASEHPIAHAIVRAAQNENLTLPRATDVQSATGQGIQARVNGQAINIGAPHYMTQVGIDLGNADETLAALNAKGQTTVCLAVDGELKALIAVADPIKDSSASAIQSLHELGLHVVMISGDAQATTEAIASELGIDEALGDVLPDGKVDNVKRLQKRHGTIAFVGDGINDAPALAAADVGIAIGSGTDVAIESADVVLMRDDLNGVVNAFAISQATLRNIRQNLFWAFAYNTALIPVAAGMLYPVTGLLLSPMLAAGAMAFSSVFVITNALRLRRVSLAT</sequence>
<dbReference type="PROSITE" id="PS50846">
    <property type="entry name" value="HMA_2"/>
    <property type="match status" value="2"/>
</dbReference>
<evidence type="ECO:0000313" key="20">
    <source>
        <dbReference type="EMBL" id="GGG58213.1"/>
    </source>
</evidence>
<dbReference type="NCBIfam" id="TIGR00003">
    <property type="entry name" value="copper ion binding protein"/>
    <property type="match status" value="1"/>
</dbReference>
<gene>
    <name evidence="20" type="ORF">GCM10011403_14440</name>
</gene>
<feature type="domain" description="HMA" evidence="19">
    <location>
        <begin position="72"/>
        <end position="138"/>
    </location>
</feature>
<dbReference type="Proteomes" id="UP000627715">
    <property type="component" value="Unassembled WGS sequence"/>
</dbReference>
<dbReference type="SUPFAM" id="SSF56784">
    <property type="entry name" value="HAD-like"/>
    <property type="match status" value="1"/>
</dbReference>
<dbReference type="SUPFAM" id="SSF55008">
    <property type="entry name" value="HMA, heavy metal-associated domain"/>
    <property type="match status" value="2"/>
</dbReference>
<dbReference type="PROSITE" id="PS00154">
    <property type="entry name" value="ATPASE_E1_E2"/>
    <property type="match status" value="1"/>
</dbReference>
<evidence type="ECO:0000256" key="13">
    <source>
        <dbReference type="ARBA" id="ARBA00023008"/>
    </source>
</evidence>
<reference evidence="20" key="2">
    <citation type="submission" date="2020-09" db="EMBL/GenBank/DDBJ databases">
        <authorList>
            <person name="Sun Q."/>
            <person name="Zhou Y."/>
        </authorList>
    </citation>
    <scope>NUCLEOTIDE SEQUENCE</scope>
    <source>
        <strain evidence="20">CGMCC 1.15425</strain>
    </source>
</reference>
<keyword evidence="5 18" id="KW-0479">Metal-binding</keyword>
<dbReference type="Pfam" id="PF00403">
    <property type="entry name" value="HMA"/>
    <property type="match status" value="2"/>
</dbReference>
<dbReference type="GO" id="GO:0005507">
    <property type="term" value="F:copper ion binding"/>
    <property type="evidence" value="ECO:0007669"/>
    <property type="project" value="InterPro"/>
</dbReference>
<evidence type="ECO:0000256" key="12">
    <source>
        <dbReference type="ARBA" id="ARBA00022989"/>
    </source>
</evidence>
<evidence type="ECO:0000256" key="18">
    <source>
        <dbReference type="RuleBase" id="RU362081"/>
    </source>
</evidence>
<dbReference type="GO" id="GO:0012505">
    <property type="term" value="C:endomembrane system"/>
    <property type="evidence" value="ECO:0007669"/>
    <property type="project" value="UniProtKB-SubCell"/>
</dbReference>
<feature type="transmembrane region" description="Helical" evidence="18">
    <location>
        <begin position="444"/>
        <end position="466"/>
    </location>
</feature>
<feature type="transmembrane region" description="Helical" evidence="18">
    <location>
        <begin position="198"/>
        <end position="216"/>
    </location>
</feature>
<evidence type="ECO:0000256" key="11">
    <source>
        <dbReference type="ARBA" id="ARBA00022967"/>
    </source>
</evidence>
<dbReference type="InterPro" id="IPR023298">
    <property type="entry name" value="ATPase_P-typ_TM_dom_sf"/>
</dbReference>
<evidence type="ECO:0000256" key="14">
    <source>
        <dbReference type="ARBA" id="ARBA00023065"/>
    </source>
</evidence>
<keyword evidence="15 18" id="KW-0472">Membrane</keyword>
<feature type="transmembrane region" description="Helical" evidence="18">
    <location>
        <begin position="236"/>
        <end position="258"/>
    </location>
</feature>
<organism evidence="20 21">
    <name type="scientific">Pseudohongiella nitratireducens</name>
    <dbReference type="NCBI Taxonomy" id="1768907"/>
    <lineage>
        <taxon>Bacteria</taxon>
        <taxon>Pseudomonadati</taxon>
        <taxon>Pseudomonadota</taxon>
        <taxon>Gammaproteobacteria</taxon>
        <taxon>Pseudomonadales</taxon>
        <taxon>Pseudohongiellaceae</taxon>
        <taxon>Pseudohongiella</taxon>
    </lineage>
</organism>
<comment type="similarity">
    <text evidence="2 18">Belongs to the cation transport ATPase (P-type) (TC 3.A.3) family. Type IB subfamily.</text>
</comment>
<accession>A0A917GVF4</accession>
<dbReference type="Gene3D" id="3.40.50.1000">
    <property type="entry name" value="HAD superfamily/HAD-like"/>
    <property type="match status" value="1"/>
</dbReference>
<dbReference type="GO" id="GO:0043682">
    <property type="term" value="F:P-type divalent copper transporter activity"/>
    <property type="evidence" value="ECO:0007669"/>
    <property type="project" value="UniProtKB-EC"/>
</dbReference>
<dbReference type="PRINTS" id="PR00119">
    <property type="entry name" value="CATATPASE"/>
</dbReference>
<keyword evidence="13" id="KW-0186">Copper</keyword>
<name>A0A917GVF4_9GAMM</name>
<feature type="domain" description="HMA" evidence="19">
    <location>
        <begin position="3"/>
        <end position="70"/>
    </location>
</feature>
<dbReference type="SFLD" id="SFLDS00003">
    <property type="entry name" value="Haloacid_Dehalogenase"/>
    <property type="match status" value="1"/>
</dbReference>
<dbReference type="SFLD" id="SFLDG00002">
    <property type="entry name" value="C1.7:_P-type_atpase_like"/>
    <property type="match status" value="1"/>
</dbReference>
<dbReference type="AlphaFoldDB" id="A0A917GVF4"/>
<dbReference type="SFLD" id="SFLDF00027">
    <property type="entry name" value="p-type_atpase"/>
    <property type="match status" value="1"/>
</dbReference>
<evidence type="ECO:0000256" key="6">
    <source>
        <dbReference type="ARBA" id="ARBA00022737"/>
    </source>
</evidence>
<dbReference type="InterPro" id="IPR018303">
    <property type="entry name" value="ATPase_P-typ_P_site"/>
</dbReference>
<keyword evidence="3" id="KW-0813">Transport</keyword>
<dbReference type="NCBIfam" id="TIGR01494">
    <property type="entry name" value="ATPase_P-type"/>
    <property type="match status" value="1"/>
</dbReference>
<dbReference type="GO" id="GO:0016887">
    <property type="term" value="F:ATP hydrolysis activity"/>
    <property type="evidence" value="ECO:0007669"/>
    <property type="project" value="InterPro"/>
</dbReference>
<dbReference type="InterPro" id="IPR036412">
    <property type="entry name" value="HAD-like_sf"/>
</dbReference>
<dbReference type="InterPro" id="IPR023214">
    <property type="entry name" value="HAD_sf"/>
</dbReference>
<dbReference type="NCBIfam" id="TIGR01525">
    <property type="entry name" value="ATPase-IB_hvy"/>
    <property type="match status" value="1"/>
</dbReference>
<dbReference type="EMBL" id="BMIY01000006">
    <property type="protein sequence ID" value="GGG58213.1"/>
    <property type="molecule type" value="Genomic_DNA"/>
</dbReference>
<dbReference type="EC" id="7.2.2.9" evidence="16"/>
<dbReference type="RefSeq" id="WP_068811962.1">
    <property type="nucleotide sequence ID" value="NZ_BMIY01000006.1"/>
</dbReference>
<dbReference type="SUPFAM" id="SSF81653">
    <property type="entry name" value="Calcium ATPase, transduction domain A"/>
    <property type="match status" value="1"/>
</dbReference>
<keyword evidence="11" id="KW-1278">Translocase</keyword>
<keyword evidence="14" id="KW-0406">Ion transport</keyword>
<evidence type="ECO:0000256" key="1">
    <source>
        <dbReference type="ARBA" id="ARBA00004127"/>
    </source>
</evidence>
<evidence type="ECO:0000256" key="17">
    <source>
        <dbReference type="ARBA" id="ARBA00047424"/>
    </source>
</evidence>
<dbReference type="PRINTS" id="PR00943">
    <property type="entry name" value="CUATPASE"/>
</dbReference>
<dbReference type="PANTHER" id="PTHR43520:SF8">
    <property type="entry name" value="P-TYPE CU(+) TRANSPORTER"/>
    <property type="match status" value="1"/>
</dbReference>
<keyword evidence="6" id="KW-0677">Repeat</keyword>